<dbReference type="SUPFAM" id="SSF46689">
    <property type="entry name" value="Homeodomain-like"/>
    <property type="match status" value="1"/>
</dbReference>
<keyword evidence="2" id="KW-0238">DNA-binding</keyword>
<dbReference type="AlphaFoldDB" id="I3NN74"/>
<evidence type="ECO:0000256" key="2">
    <source>
        <dbReference type="ARBA" id="ARBA00023125"/>
    </source>
</evidence>
<dbReference type="Pfam" id="PF12833">
    <property type="entry name" value="HTH_18"/>
    <property type="match status" value="1"/>
</dbReference>
<sequence length="305" mass="33990">MCGGERGGKRGKHMRHDTVTRNDERIMHAVRHVSTWARDGWANIDIDLLARETNTAPHHFRRIFRDATGNPLLRFVRRLRLQLAAYRLVFTEEPVIDIALAAGYGSAAAFSRAFREAYGSCPASARSGRPESAWPVSSLCCEGLDIVTQTSQTVAFYRYFGLLDDVNDVWRRVTRWSATRRDDGARACRHVLMCYDDPGRFLGEPMRYDVGLVVENGVRPDHGIGVQVVDEQRLLLSRHTGPLEFLPFSYMHLAVAAVMGGQAEPTAALPFVAYLDQCPAKDCPRVIAQVGIPLKEPVTPERAGG</sequence>
<protein>
    <submittedName>
        <fullName evidence="5">YtkR8</fullName>
    </submittedName>
</protein>
<evidence type="ECO:0000256" key="1">
    <source>
        <dbReference type="ARBA" id="ARBA00023015"/>
    </source>
</evidence>
<dbReference type="Gene3D" id="3.20.80.10">
    <property type="entry name" value="Regulatory factor, effector binding domain"/>
    <property type="match status" value="1"/>
</dbReference>
<dbReference type="GO" id="GO:0003700">
    <property type="term" value="F:DNA-binding transcription factor activity"/>
    <property type="evidence" value="ECO:0007669"/>
    <property type="project" value="InterPro"/>
</dbReference>
<dbReference type="InterPro" id="IPR011256">
    <property type="entry name" value="Reg_factor_effector_dom_sf"/>
</dbReference>
<dbReference type="Gene3D" id="1.10.10.60">
    <property type="entry name" value="Homeodomain-like"/>
    <property type="match status" value="2"/>
</dbReference>
<feature type="domain" description="HTH araC/xylS-type" evidence="4">
    <location>
        <begin position="31"/>
        <end position="128"/>
    </location>
</feature>
<dbReference type="PANTHER" id="PTHR40055:SF1">
    <property type="entry name" value="TRANSCRIPTIONAL REGULATOR YGIV-RELATED"/>
    <property type="match status" value="1"/>
</dbReference>
<dbReference type="GO" id="GO:0043565">
    <property type="term" value="F:sequence-specific DNA binding"/>
    <property type="evidence" value="ECO:0007669"/>
    <property type="project" value="InterPro"/>
</dbReference>
<evidence type="ECO:0000256" key="3">
    <source>
        <dbReference type="ARBA" id="ARBA00023163"/>
    </source>
</evidence>
<dbReference type="PRINTS" id="PR00032">
    <property type="entry name" value="HTHARAC"/>
</dbReference>
<evidence type="ECO:0000259" key="4">
    <source>
        <dbReference type="PROSITE" id="PS01124"/>
    </source>
</evidence>
<dbReference type="PROSITE" id="PS01124">
    <property type="entry name" value="HTH_ARAC_FAMILY_2"/>
    <property type="match status" value="1"/>
</dbReference>
<proteinExistence type="predicted"/>
<organism evidence="5">
    <name type="scientific">Streptomyces sp. TP-A2060</name>
    <dbReference type="NCBI Taxonomy" id="991125"/>
    <lineage>
        <taxon>Bacteria</taxon>
        <taxon>Bacillati</taxon>
        <taxon>Actinomycetota</taxon>
        <taxon>Actinomycetes</taxon>
        <taxon>Kitasatosporales</taxon>
        <taxon>Streptomycetaceae</taxon>
        <taxon>Streptomyces</taxon>
    </lineage>
</organism>
<keyword evidence="1" id="KW-0805">Transcription regulation</keyword>
<dbReference type="InterPro" id="IPR020449">
    <property type="entry name" value="Tscrpt_reg_AraC-type_HTH"/>
</dbReference>
<evidence type="ECO:0000313" key="5">
    <source>
        <dbReference type="EMBL" id="ADZ13562.1"/>
    </source>
</evidence>
<reference evidence="5" key="1">
    <citation type="journal article" date="2012" name="J. Am. Chem. Soc.">
        <title>Characterization of yatakemycin gene cluster revealing a radical S-adenosylmethionine dependent methyltransferase and highlighting spirocyclopropane biosynthesis.</title>
        <authorList>
            <person name="Huang W."/>
            <person name="Xu H."/>
            <person name="Li Y."/>
            <person name="Zhang F."/>
            <person name="Chen X.Y."/>
            <person name="He Q.L."/>
            <person name="Igarashi Y."/>
            <person name="Tang G.L."/>
        </authorList>
    </citation>
    <scope>NUCLEOTIDE SEQUENCE</scope>
    <source>
        <strain evidence="5">TP-A2060</strain>
    </source>
</reference>
<dbReference type="PANTHER" id="PTHR40055">
    <property type="entry name" value="TRANSCRIPTIONAL REGULATOR YGIV-RELATED"/>
    <property type="match status" value="1"/>
</dbReference>
<dbReference type="InterPro" id="IPR009057">
    <property type="entry name" value="Homeodomain-like_sf"/>
</dbReference>
<dbReference type="SUPFAM" id="SSF55136">
    <property type="entry name" value="Probable bacterial effector-binding domain"/>
    <property type="match status" value="1"/>
</dbReference>
<dbReference type="EMBL" id="JF429418">
    <property type="protein sequence ID" value="ADZ13562.1"/>
    <property type="molecule type" value="Genomic_DNA"/>
</dbReference>
<dbReference type="InterPro" id="IPR018060">
    <property type="entry name" value="HTH_AraC"/>
</dbReference>
<accession>I3NN74</accession>
<dbReference type="InterPro" id="IPR050908">
    <property type="entry name" value="SmbC-like"/>
</dbReference>
<keyword evidence="3" id="KW-0804">Transcription</keyword>
<name>I3NN74_9ACTN</name>
<dbReference type="SMART" id="SM00342">
    <property type="entry name" value="HTH_ARAC"/>
    <property type="match status" value="1"/>
</dbReference>